<feature type="domain" description="Phosphoacetylglucosamine mutase AMG1" evidence="18">
    <location>
        <begin position="244"/>
        <end position="328"/>
    </location>
</feature>
<evidence type="ECO:0000259" key="18">
    <source>
        <dbReference type="Pfam" id="PF21405"/>
    </source>
</evidence>
<reference evidence="19" key="1">
    <citation type="submission" date="2021-01" db="EMBL/GenBank/DDBJ databases">
        <authorList>
            <person name="Corre E."/>
            <person name="Pelletier E."/>
            <person name="Niang G."/>
            <person name="Scheremetjew M."/>
            <person name="Finn R."/>
            <person name="Kale V."/>
            <person name="Holt S."/>
            <person name="Cochrane G."/>
            <person name="Meng A."/>
            <person name="Brown T."/>
            <person name="Cohen L."/>
        </authorList>
    </citation>
    <scope>NUCLEOTIDE SEQUENCE</scope>
    <source>
        <strain evidence="19">CCMP1320</strain>
    </source>
</reference>
<dbReference type="SUPFAM" id="SSF53738">
    <property type="entry name" value="Phosphoglucomutase, first 3 domains"/>
    <property type="match status" value="2"/>
</dbReference>
<evidence type="ECO:0000259" key="16">
    <source>
        <dbReference type="Pfam" id="PF02878"/>
    </source>
</evidence>
<dbReference type="InterPro" id="IPR049022">
    <property type="entry name" value="AMG1_III"/>
</dbReference>
<dbReference type="GO" id="GO:0006048">
    <property type="term" value="P:UDP-N-acetylglucosamine biosynthetic process"/>
    <property type="evidence" value="ECO:0007669"/>
    <property type="project" value="UniProtKB-UniRule"/>
</dbReference>
<evidence type="ECO:0000256" key="14">
    <source>
        <dbReference type="PIRSR" id="PIRSR016408-3"/>
    </source>
</evidence>
<dbReference type="SUPFAM" id="SSF55957">
    <property type="entry name" value="Phosphoglucomutase, C-terminal domain"/>
    <property type="match status" value="1"/>
</dbReference>
<dbReference type="InterPro" id="IPR005843">
    <property type="entry name" value="A-D-PHexomutase_C"/>
</dbReference>
<dbReference type="InterPro" id="IPR005844">
    <property type="entry name" value="A-D-PHexomutase_a/b/a-I"/>
</dbReference>
<keyword evidence="7 11" id="KW-0460">Magnesium</keyword>
<feature type="domain" description="Alpha-D-phosphohexomutase C-terminal" evidence="15">
    <location>
        <begin position="529"/>
        <end position="585"/>
    </location>
</feature>
<evidence type="ECO:0000256" key="3">
    <source>
        <dbReference type="ARBA" id="ARBA00010231"/>
    </source>
</evidence>
<evidence type="ECO:0000256" key="1">
    <source>
        <dbReference type="ARBA" id="ARBA00000558"/>
    </source>
</evidence>
<name>A0A7S3R0L6_DUNTE</name>
<dbReference type="PROSITE" id="PS00710">
    <property type="entry name" value="PGM_PMM"/>
    <property type="match status" value="1"/>
</dbReference>
<evidence type="ECO:0000256" key="2">
    <source>
        <dbReference type="ARBA" id="ARBA00004865"/>
    </source>
</evidence>
<evidence type="ECO:0000256" key="8">
    <source>
        <dbReference type="ARBA" id="ARBA00023235"/>
    </source>
</evidence>
<dbReference type="PANTHER" id="PTHR45955">
    <property type="entry name" value="PHOSPHOACETYLGLUCOSAMINE MUTASE"/>
    <property type="match status" value="1"/>
</dbReference>
<keyword evidence="8 11" id="KW-0413">Isomerase</keyword>
<evidence type="ECO:0000259" key="15">
    <source>
        <dbReference type="Pfam" id="PF00408"/>
    </source>
</evidence>
<feature type="binding site" evidence="14">
    <location>
        <position position="323"/>
    </location>
    <ligand>
        <name>Mg(2+)</name>
        <dbReference type="ChEBI" id="CHEBI:18420"/>
    </ligand>
</feature>
<dbReference type="FunFam" id="3.30.310.50:FF:000003">
    <property type="entry name" value="Phosphoacetylglucosamine mutase"/>
    <property type="match status" value="1"/>
</dbReference>
<gene>
    <name evidence="19" type="ORF">DTER00134_LOCUS14026</name>
</gene>
<dbReference type="PANTHER" id="PTHR45955:SF1">
    <property type="entry name" value="PHOSPHOACETYLGLUCOSAMINE MUTASE"/>
    <property type="match status" value="1"/>
</dbReference>
<dbReference type="InterPro" id="IPR016055">
    <property type="entry name" value="A-D-PHexomutase_a/b/a-I/II/III"/>
</dbReference>
<evidence type="ECO:0000256" key="7">
    <source>
        <dbReference type="ARBA" id="ARBA00022842"/>
    </source>
</evidence>
<accession>A0A7S3R0L6</accession>
<comment type="catalytic activity">
    <reaction evidence="1 11">
        <text>N-acetyl-alpha-D-glucosamine 1-phosphate = N-acetyl-D-glucosamine 6-phosphate</text>
        <dbReference type="Rhea" id="RHEA:23804"/>
        <dbReference type="ChEBI" id="CHEBI:57513"/>
        <dbReference type="ChEBI" id="CHEBI:57776"/>
        <dbReference type="EC" id="5.4.2.3"/>
    </reaction>
</comment>
<evidence type="ECO:0000256" key="6">
    <source>
        <dbReference type="ARBA" id="ARBA00022723"/>
    </source>
</evidence>
<comment type="function">
    <text evidence="11">Interconverts GlcNAc-6-P and GlcNAc-1-P.</text>
</comment>
<dbReference type="InterPro" id="IPR016066">
    <property type="entry name" value="A-D-PHexomutase_CS"/>
</dbReference>
<proteinExistence type="inferred from homology"/>
<feature type="binding site" evidence="14">
    <location>
        <position position="325"/>
    </location>
    <ligand>
        <name>Mg(2+)</name>
        <dbReference type="ChEBI" id="CHEBI:18420"/>
    </ligand>
</feature>
<evidence type="ECO:0000256" key="9">
    <source>
        <dbReference type="ARBA" id="ARBA00031926"/>
    </source>
</evidence>
<evidence type="ECO:0000256" key="13">
    <source>
        <dbReference type="PIRSR" id="PIRSR016408-2"/>
    </source>
</evidence>
<dbReference type="InterPro" id="IPR016657">
    <property type="entry name" value="PAGM"/>
</dbReference>
<dbReference type="Pfam" id="PF21405">
    <property type="entry name" value="AMG1_II"/>
    <property type="match status" value="1"/>
</dbReference>
<evidence type="ECO:0000256" key="11">
    <source>
        <dbReference type="PIRNR" id="PIRNR016408"/>
    </source>
</evidence>
<evidence type="ECO:0000313" key="19">
    <source>
        <dbReference type="EMBL" id="CAE0498953.1"/>
    </source>
</evidence>
<dbReference type="InterPro" id="IPR049023">
    <property type="entry name" value="AMG1_II"/>
</dbReference>
<feature type="domain" description="Phosphoacetylglucosamine mutase AMG1" evidence="17">
    <location>
        <begin position="357"/>
        <end position="494"/>
    </location>
</feature>
<keyword evidence="5" id="KW-0597">Phosphoprotein</keyword>
<protein>
    <recommendedName>
        <fullName evidence="4 11">Phosphoacetylglucosamine mutase</fullName>
        <shortName evidence="11">PAGM</shortName>
        <ecNumber evidence="4 11">5.4.2.3</ecNumber>
    </recommendedName>
    <alternativeName>
        <fullName evidence="10 11">Acetylglucosamine phosphomutase</fullName>
    </alternativeName>
    <alternativeName>
        <fullName evidence="9 11">N-acetylglucosamine-phosphate mutase</fullName>
    </alternativeName>
</protein>
<evidence type="ECO:0000259" key="17">
    <source>
        <dbReference type="Pfam" id="PF21404"/>
    </source>
</evidence>
<feature type="domain" description="Alpha-D-phosphohexomutase alpha/beta/alpha" evidence="16">
    <location>
        <begin position="56"/>
        <end position="89"/>
    </location>
</feature>
<dbReference type="EC" id="5.4.2.3" evidence="4 11"/>
<dbReference type="GO" id="GO:0004610">
    <property type="term" value="F:phosphoacetylglucosamine mutase activity"/>
    <property type="evidence" value="ECO:0007669"/>
    <property type="project" value="UniProtKB-UniRule"/>
</dbReference>
<feature type="binding site" evidence="13">
    <location>
        <begin position="556"/>
        <end position="560"/>
    </location>
    <ligand>
        <name>substrate</name>
    </ligand>
</feature>
<dbReference type="CDD" id="cd03086">
    <property type="entry name" value="PGM3"/>
    <property type="match status" value="1"/>
</dbReference>
<dbReference type="InterPro" id="IPR036900">
    <property type="entry name" value="A-D-PHexomutase_C_sf"/>
</dbReference>
<comment type="pathway">
    <text evidence="2 11">Nucleotide-sugar biosynthesis; UDP-N-acetyl-alpha-D-glucosamine biosynthesis; N-acetyl-alpha-D-glucosamine 1-phosphate from alpha-D-glucosamine 6-phosphate (route I): step 2/2.</text>
</comment>
<dbReference type="EMBL" id="HBIP01023413">
    <property type="protein sequence ID" value="CAE0498953.1"/>
    <property type="molecule type" value="Transcribed_RNA"/>
</dbReference>
<organism evidence="19">
    <name type="scientific">Dunaliella tertiolecta</name>
    <name type="common">Green alga</name>
    <dbReference type="NCBI Taxonomy" id="3047"/>
    <lineage>
        <taxon>Eukaryota</taxon>
        <taxon>Viridiplantae</taxon>
        <taxon>Chlorophyta</taxon>
        <taxon>core chlorophytes</taxon>
        <taxon>Chlorophyceae</taxon>
        <taxon>CS clade</taxon>
        <taxon>Chlamydomonadales</taxon>
        <taxon>Dunaliellaceae</taxon>
        <taxon>Dunaliella</taxon>
    </lineage>
</organism>
<dbReference type="Gene3D" id="3.30.310.50">
    <property type="entry name" value="Alpha-D-phosphohexomutase, C-terminal domain"/>
    <property type="match status" value="1"/>
</dbReference>
<dbReference type="Gene3D" id="3.40.120.10">
    <property type="entry name" value="Alpha-D-Glucose-1,6-Bisphosphate, subunit A, domain 3"/>
    <property type="match status" value="1"/>
</dbReference>
<dbReference type="PIRSF" id="PIRSF016408">
    <property type="entry name" value="PAGM"/>
    <property type="match status" value="1"/>
</dbReference>
<dbReference type="Pfam" id="PF21404">
    <property type="entry name" value="AMG1_III"/>
    <property type="match status" value="1"/>
</dbReference>
<evidence type="ECO:0000256" key="5">
    <source>
        <dbReference type="ARBA" id="ARBA00022553"/>
    </source>
</evidence>
<dbReference type="UniPathway" id="UPA00113">
    <property type="reaction ID" value="UER00530"/>
</dbReference>
<feature type="binding site" evidence="13">
    <location>
        <position position="565"/>
    </location>
    <ligand>
        <name>substrate</name>
    </ligand>
</feature>
<keyword evidence="6 11" id="KW-0479">Metal-binding</keyword>
<feature type="binding site" evidence="13">
    <location>
        <begin position="434"/>
        <end position="436"/>
    </location>
    <ligand>
        <name>substrate</name>
    </ligand>
</feature>
<feature type="active site" description="Phosphoserine intermediate" evidence="12">
    <location>
        <position position="67"/>
    </location>
</feature>
<comment type="cofactor">
    <cofactor evidence="11 14">
        <name>Mg(2+)</name>
        <dbReference type="ChEBI" id="CHEBI:18420"/>
    </cofactor>
    <text evidence="11 14">Binds 1 Mg(2+) ion per subunit.</text>
</comment>
<evidence type="ECO:0000256" key="12">
    <source>
        <dbReference type="PIRSR" id="PIRSR016408-1"/>
    </source>
</evidence>
<sequence>MIPDVNRIASASAKYPKPSPDFRPAYGTAGFRCNASLLGSTMFRCGLLTAVRAAVLGRHCGLMITASHNPEADNGVKIVEPSGEMLPQAWEPLATELAGCSSDDEVARLIISLLQSESNLASPANPARDTALGSLAVLVGCDTRPSSPVLTQAACEGIQAMGVRAVQLGQVTTPQLHFQVAALNAGHLSLPPEQQLQAAGQGASRSAISLDLYFGTLLPAFEELCQGPKGAPSTQAPPSPTFPLYVDCANGVGAQHLACVAATLASATTGLHLHLLNRGGTPQEGGGQLNHLCGADFVQKECKAPSGFSSLPVSARCCSIDGDADRLVYFVVQQQSEQQSASSNPVTTPPSHVSLLDGDRIAALFASFVSDLLKGLPQPLAQTIKVGVVQTAYANGASTRYITQTLGLQVVCAKTGVKHLHPEAHAFDIGVYFEANGHGTALFSPSLIQQLEQIQHSCVAARQLLLLSRVINQTVGDAFSGILAVEAILRLKGWGISDWQAMYRDLPSKQTKVSVKDRTVIKTADAERVAVSPPQLQPAIDKLVAEAGDQARAFVRPSGTEDIVRVYAEVQTAEAAEALAAAVAQATCSLAA</sequence>
<dbReference type="Pfam" id="PF00408">
    <property type="entry name" value="PGM_PMM_IV"/>
    <property type="match status" value="1"/>
</dbReference>
<evidence type="ECO:0000256" key="10">
    <source>
        <dbReference type="ARBA" id="ARBA00032065"/>
    </source>
</evidence>
<dbReference type="AlphaFoldDB" id="A0A7S3R0L6"/>
<dbReference type="Pfam" id="PF02878">
    <property type="entry name" value="PGM_PMM_I"/>
    <property type="match status" value="2"/>
</dbReference>
<comment type="similarity">
    <text evidence="3 11">Belongs to the phosphohexose mutase family.</text>
</comment>
<feature type="domain" description="Alpha-D-phosphohexomutase alpha/beta/alpha" evidence="16">
    <location>
        <begin position="135"/>
        <end position="185"/>
    </location>
</feature>
<dbReference type="FunFam" id="3.40.120.10:FF:000013">
    <property type="entry name" value="Phosphoacetylglucosamine mutase"/>
    <property type="match status" value="1"/>
</dbReference>
<feature type="binding site" description="via phosphate group" evidence="14">
    <location>
        <position position="67"/>
    </location>
    <ligand>
        <name>Mg(2+)</name>
        <dbReference type="ChEBI" id="CHEBI:18420"/>
    </ligand>
</feature>
<dbReference type="GO" id="GO:0000287">
    <property type="term" value="F:magnesium ion binding"/>
    <property type="evidence" value="ECO:0007669"/>
    <property type="project" value="InterPro"/>
</dbReference>
<evidence type="ECO:0000256" key="4">
    <source>
        <dbReference type="ARBA" id="ARBA00012731"/>
    </source>
</evidence>
<feature type="binding site" evidence="14">
    <location>
        <position position="321"/>
    </location>
    <ligand>
        <name>Mg(2+)</name>
        <dbReference type="ChEBI" id="CHEBI:18420"/>
    </ligand>
</feature>
<dbReference type="GO" id="GO:0005975">
    <property type="term" value="P:carbohydrate metabolic process"/>
    <property type="evidence" value="ECO:0007669"/>
    <property type="project" value="InterPro"/>
</dbReference>